<gene>
    <name evidence="1" type="ORF">BT96DRAFT_824384</name>
</gene>
<proteinExistence type="predicted"/>
<accession>A0A6A4HG21</accession>
<dbReference type="OrthoDB" id="2986975at2759"/>
<evidence type="ECO:0000313" key="2">
    <source>
        <dbReference type="Proteomes" id="UP000799118"/>
    </source>
</evidence>
<dbReference type="Proteomes" id="UP000799118">
    <property type="component" value="Unassembled WGS sequence"/>
</dbReference>
<evidence type="ECO:0000313" key="1">
    <source>
        <dbReference type="EMBL" id="KAE9396671.1"/>
    </source>
</evidence>
<reference evidence="1" key="1">
    <citation type="journal article" date="2019" name="Environ. Microbiol.">
        <title>Fungal ecological strategies reflected in gene transcription - a case study of two litter decomposers.</title>
        <authorList>
            <person name="Barbi F."/>
            <person name="Kohler A."/>
            <person name="Barry K."/>
            <person name="Baskaran P."/>
            <person name="Daum C."/>
            <person name="Fauchery L."/>
            <person name="Ihrmark K."/>
            <person name="Kuo A."/>
            <person name="LaButti K."/>
            <person name="Lipzen A."/>
            <person name="Morin E."/>
            <person name="Grigoriev I.V."/>
            <person name="Henrissat B."/>
            <person name="Lindahl B."/>
            <person name="Martin F."/>
        </authorList>
    </citation>
    <scope>NUCLEOTIDE SEQUENCE</scope>
    <source>
        <strain evidence="1">JB14</strain>
    </source>
</reference>
<dbReference type="EMBL" id="ML769510">
    <property type="protein sequence ID" value="KAE9396671.1"/>
    <property type="molecule type" value="Genomic_DNA"/>
</dbReference>
<protein>
    <submittedName>
        <fullName evidence="1">Uncharacterized protein</fullName>
    </submittedName>
</protein>
<name>A0A6A4HG21_9AGAR</name>
<dbReference type="AlphaFoldDB" id="A0A6A4HG21"/>
<organism evidence="1 2">
    <name type="scientific">Gymnopus androsaceus JB14</name>
    <dbReference type="NCBI Taxonomy" id="1447944"/>
    <lineage>
        <taxon>Eukaryota</taxon>
        <taxon>Fungi</taxon>
        <taxon>Dikarya</taxon>
        <taxon>Basidiomycota</taxon>
        <taxon>Agaricomycotina</taxon>
        <taxon>Agaricomycetes</taxon>
        <taxon>Agaricomycetidae</taxon>
        <taxon>Agaricales</taxon>
        <taxon>Marasmiineae</taxon>
        <taxon>Omphalotaceae</taxon>
        <taxon>Gymnopus</taxon>
    </lineage>
</organism>
<sequence length="63" mass="7073">MTAAYVFTNYHVQGQTIPTVIVDLMRVPTGKLTMTAMNVALSRNVVLMDEDDRLEMLNENTKA</sequence>
<keyword evidence="2" id="KW-1185">Reference proteome</keyword>